<dbReference type="InterPro" id="IPR014043">
    <property type="entry name" value="Acyl_transferase_dom"/>
</dbReference>
<keyword evidence="4" id="KW-0444">Lipid biosynthesis</keyword>
<feature type="active site" description="Proton donor; for dehydratase activity" evidence="14">
    <location>
        <position position="1068"/>
    </location>
</feature>
<dbReference type="Pfam" id="PF02801">
    <property type="entry name" value="Ketoacyl-synt_C"/>
    <property type="match status" value="1"/>
</dbReference>
<keyword evidence="10" id="KW-0443">Lipid metabolism</keyword>
<gene>
    <name evidence="17" type="ORF">CINCED_3A023543</name>
</gene>
<dbReference type="Pfam" id="PF21089">
    <property type="entry name" value="PKS_DH_N"/>
    <property type="match status" value="1"/>
</dbReference>
<dbReference type="InterPro" id="IPR049900">
    <property type="entry name" value="PKS_mFAS_DH"/>
</dbReference>
<dbReference type="InterPro" id="IPR014030">
    <property type="entry name" value="Ketoacyl_synth_N"/>
</dbReference>
<evidence type="ECO:0000313" key="18">
    <source>
        <dbReference type="Proteomes" id="UP000325440"/>
    </source>
</evidence>
<keyword evidence="11" id="KW-0275">Fatty acid biosynthesis</keyword>
<keyword evidence="5 17" id="KW-0378">Hydrolase</keyword>
<dbReference type="PANTHER" id="PTHR43775:SF7">
    <property type="entry name" value="FATTY ACID SYNTHASE"/>
    <property type="match status" value="1"/>
</dbReference>
<feature type="active site" description="Proton acceptor; for dehydratase activity" evidence="14">
    <location>
        <position position="915"/>
    </location>
</feature>
<dbReference type="InterPro" id="IPR014031">
    <property type="entry name" value="Ketoacyl_synth_C"/>
</dbReference>
<evidence type="ECO:0000256" key="1">
    <source>
        <dbReference type="ARBA" id="ARBA00012873"/>
    </source>
</evidence>
<feature type="region of interest" description="C-terminal hotdog fold" evidence="14">
    <location>
        <begin position="1018"/>
        <end position="1146"/>
    </location>
</feature>
<evidence type="ECO:0000256" key="5">
    <source>
        <dbReference type="ARBA" id="ARBA00022801"/>
    </source>
</evidence>
<dbReference type="Pfam" id="PF16197">
    <property type="entry name" value="KAsynt_C_assoc"/>
    <property type="match status" value="1"/>
</dbReference>
<evidence type="ECO:0000259" key="15">
    <source>
        <dbReference type="PROSITE" id="PS52004"/>
    </source>
</evidence>
<keyword evidence="18" id="KW-1185">Reference proteome</keyword>
<dbReference type="InterPro" id="IPR042104">
    <property type="entry name" value="PKS_dehydratase_sf"/>
</dbReference>
<dbReference type="GO" id="GO:0016787">
    <property type="term" value="F:hydrolase activity"/>
    <property type="evidence" value="ECO:0007669"/>
    <property type="project" value="UniProtKB-KW"/>
</dbReference>
<keyword evidence="9" id="KW-0520">NAD</keyword>
<keyword evidence="12" id="KW-0511">Multifunctional enzyme</keyword>
<dbReference type="SUPFAM" id="SSF53901">
    <property type="entry name" value="Thiolase-like"/>
    <property type="match status" value="1"/>
</dbReference>
<dbReference type="EC" id="2.3.1.85" evidence="1"/>
<dbReference type="AlphaFoldDB" id="A0A5E4M7F9"/>
<dbReference type="Gene3D" id="3.30.70.3290">
    <property type="match status" value="1"/>
</dbReference>
<evidence type="ECO:0000256" key="13">
    <source>
        <dbReference type="ARBA" id="ARBA00044883"/>
    </source>
</evidence>
<evidence type="ECO:0000256" key="8">
    <source>
        <dbReference type="ARBA" id="ARBA00023002"/>
    </source>
</evidence>
<keyword evidence="7" id="KW-0521">NADP</keyword>
<accession>A0A5E4M7F9</accession>
<evidence type="ECO:0000256" key="12">
    <source>
        <dbReference type="ARBA" id="ARBA00023268"/>
    </source>
</evidence>
<dbReference type="InterPro" id="IPR020841">
    <property type="entry name" value="PKS_Beta-ketoAc_synthase_dom"/>
</dbReference>
<dbReference type="Proteomes" id="UP000325440">
    <property type="component" value="Unassembled WGS sequence"/>
</dbReference>
<dbReference type="SMART" id="SM00827">
    <property type="entry name" value="PKS_AT"/>
    <property type="match status" value="1"/>
</dbReference>
<dbReference type="InterPro" id="IPR050091">
    <property type="entry name" value="PKS_NRPS_Biosynth_Enz"/>
</dbReference>
<name>A0A5E4M7F9_9HEMI</name>
<dbReference type="InterPro" id="IPR049552">
    <property type="entry name" value="PKS_DH_N"/>
</dbReference>
<dbReference type="InterPro" id="IPR016039">
    <property type="entry name" value="Thiolase-like"/>
</dbReference>
<protein>
    <recommendedName>
        <fullName evidence="2">Fatty acid synthase</fullName>
        <ecNumber evidence="1">2.3.1.85</ecNumber>
    </recommendedName>
</protein>
<evidence type="ECO:0000256" key="4">
    <source>
        <dbReference type="ARBA" id="ARBA00022516"/>
    </source>
</evidence>
<dbReference type="Gene3D" id="3.10.129.110">
    <property type="entry name" value="Polyketide synthase dehydratase"/>
    <property type="match status" value="1"/>
</dbReference>
<evidence type="ECO:0000259" key="16">
    <source>
        <dbReference type="PROSITE" id="PS52019"/>
    </source>
</evidence>
<dbReference type="EMBL" id="CABPRJ010000090">
    <property type="protein sequence ID" value="VVC27329.1"/>
    <property type="molecule type" value="Genomic_DNA"/>
</dbReference>
<feature type="domain" description="PKS/mFAS DH" evidence="16">
    <location>
        <begin position="879"/>
        <end position="1146"/>
    </location>
</feature>
<evidence type="ECO:0000256" key="2">
    <source>
        <dbReference type="ARBA" id="ARBA00018769"/>
    </source>
</evidence>
<evidence type="ECO:0000256" key="10">
    <source>
        <dbReference type="ARBA" id="ARBA00023098"/>
    </source>
</evidence>
<keyword evidence="3" id="KW-0596">Phosphopantetheine</keyword>
<dbReference type="PANTHER" id="PTHR43775">
    <property type="entry name" value="FATTY ACID SYNTHASE"/>
    <property type="match status" value="1"/>
</dbReference>
<keyword evidence="6" id="KW-0276">Fatty acid metabolism</keyword>
<evidence type="ECO:0000256" key="3">
    <source>
        <dbReference type="ARBA" id="ARBA00022450"/>
    </source>
</evidence>
<dbReference type="InterPro" id="IPR016035">
    <property type="entry name" value="Acyl_Trfase/lysoPLipase"/>
</dbReference>
<keyword evidence="8" id="KW-0560">Oxidoreductase</keyword>
<evidence type="ECO:0000256" key="7">
    <source>
        <dbReference type="ARBA" id="ARBA00022857"/>
    </source>
</evidence>
<dbReference type="Gene3D" id="3.40.366.10">
    <property type="entry name" value="Malonyl-Coenzyme A Acyl Carrier Protein, domain 2"/>
    <property type="match status" value="1"/>
</dbReference>
<feature type="non-terminal residue" evidence="17">
    <location>
        <position position="1"/>
    </location>
</feature>
<comment type="catalytic activity">
    <reaction evidence="13">
        <text>acetyl-CoA + n malonyl-CoA + 2n NADPH + 2n H(+) = a long-chain fatty acid + (n+1) CoA + n CO2 + 2n NADP(+).</text>
        <dbReference type="EC" id="2.3.1.85"/>
    </reaction>
</comment>
<dbReference type="InterPro" id="IPR032821">
    <property type="entry name" value="PKS_assoc"/>
</dbReference>
<evidence type="ECO:0000256" key="14">
    <source>
        <dbReference type="PROSITE-ProRule" id="PRU01363"/>
    </source>
</evidence>
<dbReference type="Pfam" id="PF00109">
    <property type="entry name" value="ketoacyl-synt"/>
    <property type="match status" value="1"/>
</dbReference>
<dbReference type="PROSITE" id="PS52004">
    <property type="entry name" value="KS3_2"/>
    <property type="match status" value="1"/>
</dbReference>
<dbReference type="GO" id="GO:0006633">
    <property type="term" value="P:fatty acid biosynthetic process"/>
    <property type="evidence" value="ECO:0007669"/>
    <property type="project" value="UniProtKB-UniPathway"/>
</dbReference>
<reference evidence="17 18" key="1">
    <citation type="submission" date="2019-08" db="EMBL/GenBank/DDBJ databases">
        <authorList>
            <person name="Alioto T."/>
            <person name="Alioto T."/>
            <person name="Gomez Garrido J."/>
        </authorList>
    </citation>
    <scope>NUCLEOTIDE SEQUENCE [LARGE SCALE GENOMIC DNA]</scope>
</reference>
<dbReference type="UniPathway" id="UPA00094"/>
<evidence type="ECO:0000256" key="9">
    <source>
        <dbReference type="ARBA" id="ARBA00023027"/>
    </source>
</evidence>
<dbReference type="InterPro" id="IPR001227">
    <property type="entry name" value="Ac_transferase_dom_sf"/>
</dbReference>
<proteinExistence type="predicted"/>
<feature type="region of interest" description="N-terminal hotdog fold" evidence="14">
    <location>
        <begin position="879"/>
        <end position="1003"/>
    </location>
</feature>
<dbReference type="GO" id="GO:0016491">
    <property type="term" value="F:oxidoreductase activity"/>
    <property type="evidence" value="ECO:0007669"/>
    <property type="project" value="UniProtKB-KW"/>
</dbReference>
<dbReference type="SMART" id="SM00825">
    <property type="entry name" value="PKS_KS"/>
    <property type="match status" value="1"/>
</dbReference>
<evidence type="ECO:0000256" key="6">
    <source>
        <dbReference type="ARBA" id="ARBA00022832"/>
    </source>
</evidence>
<dbReference type="Pfam" id="PF00698">
    <property type="entry name" value="Acyl_transf_1"/>
    <property type="match status" value="1"/>
</dbReference>
<feature type="domain" description="Ketosynthase family 3 (KS3)" evidence="15">
    <location>
        <begin position="43"/>
        <end position="448"/>
    </location>
</feature>
<dbReference type="CDD" id="cd00833">
    <property type="entry name" value="PKS"/>
    <property type="match status" value="1"/>
</dbReference>
<dbReference type="Gene3D" id="3.40.47.10">
    <property type="match status" value="1"/>
</dbReference>
<dbReference type="InterPro" id="IPR016036">
    <property type="entry name" value="Malonyl_transacylase_ACP-bd"/>
</dbReference>
<dbReference type="SUPFAM" id="SSF55048">
    <property type="entry name" value="Probable ACP-binding domain of malonyl-CoA ACP transacylase"/>
    <property type="match status" value="1"/>
</dbReference>
<organism evidence="17 18">
    <name type="scientific">Cinara cedri</name>
    <dbReference type="NCBI Taxonomy" id="506608"/>
    <lineage>
        <taxon>Eukaryota</taxon>
        <taxon>Metazoa</taxon>
        <taxon>Ecdysozoa</taxon>
        <taxon>Arthropoda</taxon>
        <taxon>Hexapoda</taxon>
        <taxon>Insecta</taxon>
        <taxon>Pterygota</taxon>
        <taxon>Neoptera</taxon>
        <taxon>Paraneoptera</taxon>
        <taxon>Hemiptera</taxon>
        <taxon>Sternorrhyncha</taxon>
        <taxon>Aphidomorpha</taxon>
        <taxon>Aphidoidea</taxon>
        <taxon>Aphididae</taxon>
        <taxon>Lachninae</taxon>
        <taxon>Cinara</taxon>
    </lineage>
</organism>
<dbReference type="PROSITE" id="PS52019">
    <property type="entry name" value="PKS_MFAS_DH"/>
    <property type="match status" value="1"/>
</dbReference>
<dbReference type="OrthoDB" id="329835at2759"/>
<evidence type="ECO:0000313" key="17">
    <source>
        <dbReference type="EMBL" id="VVC27329.1"/>
    </source>
</evidence>
<sequence>HGILIRTDGDLTIATSTMPVKYSETGHQENSTVMNGNSLCSENEEVVISGISGRLPESESIAEFTENLFAGVDLVTDDDRRWPPGLYGLPLRTGKLKSLEYFDANFFGVHAKQAEVMDPQLRLLLETTYECIVDAGVNPDDIRGSKTGVFVGTTFNETDDYWGRNQESVNGYGLTGCCRAMFSNRISYTFDLNGPSYAIDTACSGSLFALAQALHAIRSDQCEAAIVGGVSVLLKPTNSLQFHKLNMLSAKGMCKAFDVTGNGYVRSEAVVSIFLQKASVAKRSYATVVEALTNNDGFKEEGITFPSGKMQNRLIQEVYARCGVNPADVDYVEAHGTGTKVGDPQEVNSIAEFFTKDRTSPLLIGSVKSNMGHSESASGLCSLAKVVISLEAGKIPGNLHFANPNPNIPALLDGRLKVVDKNCDFSGGYVAVNSFGFGGANAHVLLKSNPKQKIDPIMNDIPRLICVSGRTDEAVNNMLKKISQTPLDDEFVALVHDIHANNINGHGFRGYSVLGKSISEVTEVRISKRPVWFIFSGMGSQWAGMLEGFLQLKPFAKAIHKAAAILQPKGFDLIGTLSSKDESTFENPLNSALSIIAMQVALVDLLKSLGIEPDGFLGHSVGEIACAYTDGAFTIEQTMMISYIRATSILESNLVKGSMAAVGLSWEETKAKLPEDIFAACHNSVDSVTISGLPKSVSEFVKKCKAEGIFAKEVNSSGLAFHSKYIADAEPRLRKSLELILTNPKPRSSRWISTSIPENRWDTPLAKLNSIDYHVNNVLSPVLFYEALSHVPKDAVCIEIAPHSLLQAILKRALGPGCLSLGLTKRSTNPTGNISVLLSAIGKLYNAGLQPKIKNLYPSVSYPVARGTPMIQSLIEWDHSTQWAVAEFVQKEGGSGESVIKVDLSKGEDQFLSGHTIDGRVLFPATGYLTLVWKTFAKLQGKGIEEFPVVIENVQFLRATIMPKDGNVNFFINIFEGTGNFEICQGDSVAVTGRIAVLEDVNLEQLDAELPVIDSNQTALHLKSGEIYKYLGLRGYDYKGVFRGVKESDNEGNSGKLEWNGNWISFIDTMLQFSILGLKTKDLYLPTRMQRVVIDPVKHLQIVESIPENNLVPINMYRDIDVIKSGGIELCGMKTSLAPRRQQAQAAPKLEKYRFVPYIKDKVINSKGKLRVFILIIFSELE</sequence>
<evidence type="ECO:0000256" key="11">
    <source>
        <dbReference type="ARBA" id="ARBA00023160"/>
    </source>
</evidence>
<dbReference type="SUPFAM" id="SSF52151">
    <property type="entry name" value="FabD/lysophospholipase-like"/>
    <property type="match status" value="1"/>
</dbReference>
<keyword evidence="17" id="KW-0808">Transferase</keyword>
<dbReference type="GO" id="GO:0004312">
    <property type="term" value="F:fatty acid synthase activity"/>
    <property type="evidence" value="ECO:0007669"/>
    <property type="project" value="UniProtKB-EC"/>
</dbReference>